<evidence type="ECO:0000313" key="1">
    <source>
        <dbReference type="EMBL" id="KAI0040227.1"/>
    </source>
</evidence>
<reference evidence="1" key="2">
    <citation type="journal article" date="2022" name="New Phytol.">
        <title>Evolutionary transition to the ectomycorrhizal habit in the genomes of a hyperdiverse lineage of mushroom-forming fungi.</title>
        <authorList>
            <person name="Looney B."/>
            <person name="Miyauchi S."/>
            <person name="Morin E."/>
            <person name="Drula E."/>
            <person name="Courty P.E."/>
            <person name="Kohler A."/>
            <person name="Kuo A."/>
            <person name="LaButti K."/>
            <person name="Pangilinan J."/>
            <person name="Lipzen A."/>
            <person name="Riley R."/>
            <person name="Andreopoulos W."/>
            <person name="He G."/>
            <person name="Johnson J."/>
            <person name="Nolan M."/>
            <person name="Tritt A."/>
            <person name="Barry K.W."/>
            <person name="Grigoriev I.V."/>
            <person name="Nagy L.G."/>
            <person name="Hibbett D."/>
            <person name="Henrissat B."/>
            <person name="Matheny P.B."/>
            <person name="Labbe J."/>
            <person name="Martin F.M."/>
        </authorList>
    </citation>
    <scope>NUCLEOTIDE SEQUENCE</scope>
    <source>
        <strain evidence="1">FP105234-sp</strain>
    </source>
</reference>
<dbReference type="EMBL" id="MU276216">
    <property type="protein sequence ID" value="KAI0040227.1"/>
    <property type="molecule type" value="Genomic_DNA"/>
</dbReference>
<protein>
    <submittedName>
        <fullName evidence="1">Uncharacterized protein</fullName>
    </submittedName>
</protein>
<organism evidence="1 2">
    <name type="scientific">Auriscalpium vulgare</name>
    <dbReference type="NCBI Taxonomy" id="40419"/>
    <lineage>
        <taxon>Eukaryota</taxon>
        <taxon>Fungi</taxon>
        <taxon>Dikarya</taxon>
        <taxon>Basidiomycota</taxon>
        <taxon>Agaricomycotina</taxon>
        <taxon>Agaricomycetes</taxon>
        <taxon>Russulales</taxon>
        <taxon>Auriscalpiaceae</taxon>
        <taxon>Auriscalpium</taxon>
    </lineage>
</organism>
<reference evidence="1" key="1">
    <citation type="submission" date="2021-02" db="EMBL/GenBank/DDBJ databases">
        <authorList>
            <consortium name="DOE Joint Genome Institute"/>
            <person name="Ahrendt S."/>
            <person name="Looney B.P."/>
            <person name="Miyauchi S."/>
            <person name="Morin E."/>
            <person name="Drula E."/>
            <person name="Courty P.E."/>
            <person name="Chicoki N."/>
            <person name="Fauchery L."/>
            <person name="Kohler A."/>
            <person name="Kuo A."/>
            <person name="Labutti K."/>
            <person name="Pangilinan J."/>
            <person name="Lipzen A."/>
            <person name="Riley R."/>
            <person name="Andreopoulos W."/>
            <person name="He G."/>
            <person name="Johnson J."/>
            <person name="Barry K.W."/>
            <person name="Grigoriev I.V."/>
            <person name="Nagy L."/>
            <person name="Hibbett D."/>
            <person name="Henrissat B."/>
            <person name="Matheny P.B."/>
            <person name="Labbe J."/>
            <person name="Martin F."/>
        </authorList>
    </citation>
    <scope>NUCLEOTIDE SEQUENCE</scope>
    <source>
        <strain evidence="1">FP105234-sp</strain>
    </source>
</reference>
<keyword evidence="2" id="KW-1185">Reference proteome</keyword>
<gene>
    <name evidence="1" type="ORF">FA95DRAFT_904553</name>
</gene>
<proteinExistence type="predicted"/>
<dbReference type="Proteomes" id="UP000814033">
    <property type="component" value="Unassembled WGS sequence"/>
</dbReference>
<name>A0ACB8R8K2_9AGAM</name>
<sequence>MLSVATLGCISSQHAEPSERDSRAKLVAEEETQPTDVEAKLLSNLCLGRVPSLSPPSEPTSYSQAPPPQPDIPTLSPHAASNPDKEMAFYARKVPYMVMSAPPTIQSYDADALMGWSAAEPTETHADALMGWSAAEPTETHADALMEASAPEPTETHAVADTSPKTLSVPSDSPQVSQLVIAAAHDESVMVRGTRGRRYAIAEAEDVFPSIFYWFAPRGQGVT</sequence>
<comment type="caution">
    <text evidence="1">The sequence shown here is derived from an EMBL/GenBank/DDBJ whole genome shotgun (WGS) entry which is preliminary data.</text>
</comment>
<accession>A0ACB8R8K2</accession>
<evidence type="ECO:0000313" key="2">
    <source>
        <dbReference type="Proteomes" id="UP000814033"/>
    </source>
</evidence>